<proteinExistence type="predicted"/>
<comment type="caution">
    <text evidence="9">The sequence shown here is derived from an EMBL/GenBank/DDBJ whole genome shotgun (WGS) entry which is preliminary data.</text>
</comment>
<keyword evidence="6" id="KW-0067">ATP-binding</keyword>
<dbReference type="InterPro" id="IPR008271">
    <property type="entry name" value="Ser/Thr_kinase_AS"/>
</dbReference>
<dbReference type="OrthoDB" id="9762169at2"/>
<dbReference type="GO" id="GO:0005524">
    <property type="term" value="F:ATP binding"/>
    <property type="evidence" value="ECO:0007669"/>
    <property type="project" value="UniProtKB-UniRule"/>
</dbReference>
<dbReference type="GO" id="GO:0004674">
    <property type="term" value="F:protein serine/threonine kinase activity"/>
    <property type="evidence" value="ECO:0007669"/>
    <property type="project" value="UniProtKB-KW"/>
</dbReference>
<evidence type="ECO:0000256" key="4">
    <source>
        <dbReference type="ARBA" id="ARBA00022741"/>
    </source>
</evidence>
<dbReference type="InterPro" id="IPR016123">
    <property type="entry name" value="Mog1/PsbP_a/b/a-sand"/>
</dbReference>
<dbReference type="InterPro" id="IPR017441">
    <property type="entry name" value="Protein_kinase_ATP_BS"/>
</dbReference>
<evidence type="ECO:0000256" key="3">
    <source>
        <dbReference type="ARBA" id="ARBA00022679"/>
    </source>
</evidence>
<dbReference type="InterPro" id="IPR011009">
    <property type="entry name" value="Kinase-like_dom_sf"/>
</dbReference>
<evidence type="ECO:0000256" key="2">
    <source>
        <dbReference type="ARBA" id="ARBA00022527"/>
    </source>
</evidence>
<dbReference type="Proteomes" id="UP000248627">
    <property type="component" value="Unassembled WGS sequence"/>
</dbReference>
<keyword evidence="5 9" id="KW-0418">Kinase</keyword>
<dbReference type="PROSITE" id="PS00107">
    <property type="entry name" value="PROTEIN_KINASE_ATP"/>
    <property type="match status" value="1"/>
</dbReference>
<dbReference type="GO" id="GO:0005509">
    <property type="term" value="F:calcium ion binding"/>
    <property type="evidence" value="ECO:0007669"/>
    <property type="project" value="InterPro"/>
</dbReference>
<dbReference type="GO" id="GO:0009654">
    <property type="term" value="C:photosystem II oxygen evolving complex"/>
    <property type="evidence" value="ECO:0007669"/>
    <property type="project" value="InterPro"/>
</dbReference>
<dbReference type="SUPFAM" id="SSF56112">
    <property type="entry name" value="Protein kinase-like (PK-like)"/>
    <property type="match status" value="1"/>
</dbReference>
<dbReference type="SUPFAM" id="SSF55724">
    <property type="entry name" value="Mog1p/PsbP-like"/>
    <property type="match status" value="1"/>
</dbReference>
<dbReference type="Pfam" id="PF01789">
    <property type="entry name" value="PsbP"/>
    <property type="match status" value="1"/>
</dbReference>
<gene>
    <name evidence="9" type="ORF">C1I93_21800</name>
</gene>
<dbReference type="AlphaFoldDB" id="A0A2W2CED9"/>
<dbReference type="PROSITE" id="PS00108">
    <property type="entry name" value="PROTEIN_KINASE_ST"/>
    <property type="match status" value="1"/>
</dbReference>
<dbReference type="CDD" id="cd14014">
    <property type="entry name" value="STKc_PknB_like"/>
    <property type="match status" value="1"/>
</dbReference>
<dbReference type="EMBL" id="POTX01000175">
    <property type="protein sequence ID" value="PZF91244.1"/>
    <property type="molecule type" value="Genomic_DNA"/>
</dbReference>
<keyword evidence="10" id="KW-1185">Reference proteome</keyword>
<evidence type="ECO:0000256" key="6">
    <source>
        <dbReference type="ARBA" id="ARBA00022840"/>
    </source>
</evidence>
<dbReference type="PANTHER" id="PTHR43289:SF6">
    <property type="entry name" value="SERINE_THREONINE-PROTEIN KINASE NEKL-3"/>
    <property type="match status" value="1"/>
</dbReference>
<protein>
    <recommendedName>
        <fullName evidence="1">non-specific serine/threonine protein kinase</fullName>
        <ecNumber evidence="1">2.7.11.1</ecNumber>
    </recommendedName>
</protein>
<feature type="region of interest" description="Disordered" evidence="7">
    <location>
        <begin position="463"/>
        <end position="518"/>
    </location>
</feature>
<dbReference type="RefSeq" id="WP_111245158.1">
    <property type="nucleotide sequence ID" value="NZ_AP023358.1"/>
</dbReference>
<dbReference type="GO" id="GO:0019898">
    <property type="term" value="C:extrinsic component of membrane"/>
    <property type="evidence" value="ECO:0007669"/>
    <property type="project" value="InterPro"/>
</dbReference>
<sequence length="728" mass="76091">MTQIPTWSGGPVSIPTNGRATPGTVIGDRYSLRSTVGNGGMGTVWRATDTLLRRDVAVKEVILPPGLAPSDRDQMYERTLREARAAAAIAHPAVVQVYDVVTESGRPWIVMELLDARSLADMVIEDGPITQRVVAKIGIALLGALEVAHAIGVLHRDVKPANVLICSDGRCVLTDFGVARMPTDVQLTTPGMVLGSPHFISPERAMGQEFGPPSDLFSLGVTLYTAVEGRPPFDRGDPIETMHAVVEDPPAPPQRSGPLTRVLMGLLEKDPARRLDVHTARAMLRELLAGPLSSNAAAVTSMTDPYSVMQVPQQPAPVSAPAPKKPAPSGQIGGSAMLAPGESLTDRLAALRRGERPGTATTPSASSMQDTSADAMARPAQQATFSPSPVGRTYGAGAEATQHIGGAEATQRIGGAEATQHIGGTDRGAEATQRIGADSTQRVGPAVFGYGGAPEATQRIGGHPDATQRIGGHGGGHPDATQQLGGYGAGQWPAAPSQPYGAPPRPGGGGAGGGSPLDRAKVAGTRLVDTVKGWPPKVQLAAAAGLVLVLLIAVTIFSGGDDSPPSAPTAGPSNSAEEGPALEMQEHSARGVQILVPKGWKKASGGVYIDYTDPEDSGRRVRILNEPWNGTSTRWAEVAEDFLKSKSTSCAKPYTQVSMEAKELAGKPSAEFEYTCGNGDNMRHGVWHGVAHEGKMYSFYLTSTDARFAESKPIYDEMVKSFQLTAAG</sequence>
<evidence type="ECO:0000313" key="10">
    <source>
        <dbReference type="Proteomes" id="UP000248627"/>
    </source>
</evidence>
<feature type="domain" description="Protein kinase" evidence="8">
    <location>
        <begin position="30"/>
        <end position="288"/>
    </location>
</feature>
<keyword evidence="2" id="KW-0723">Serine/threonine-protein kinase</keyword>
<evidence type="ECO:0000256" key="7">
    <source>
        <dbReference type="SAM" id="MobiDB-lite"/>
    </source>
</evidence>
<keyword evidence="4" id="KW-0547">Nucleotide-binding</keyword>
<feature type="region of interest" description="Disordered" evidence="7">
    <location>
        <begin position="312"/>
        <end position="338"/>
    </location>
</feature>
<dbReference type="Gene3D" id="1.10.510.10">
    <property type="entry name" value="Transferase(Phosphotransferase) domain 1"/>
    <property type="match status" value="1"/>
</dbReference>
<dbReference type="Gene3D" id="3.30.200.20">
    <property type="entry name" value="Phosphorylase Kinase, domain 1"/>
    <property type="match status" value="1"/>
</dbReference>
<evidence type="ECO:0000259" key="8">
    <source>
        <dbReference type="PROSITE" id="PS50011"/>
    </source>
</evidence>
<evidence type="ECO:0000313" key="9">
    <source>
        <dbReference type="EMBL" id="PZF91244.1"/>
    </source>
</evidence>
<dbReference type="Gene3D" id="3.40.1000.10">
    <property type="entry name" value="Mog1/PsbP, alpha/beta/alpha sandwich"/>
    <property type="match status" value="1"/>
</dbReference>
<evidence type="ECO:0000256" key="1">
    <source>
        <dbReference type="ARBA" id="ARBA00012513"/>
    </source>
</evidence>
<dbReference type="InterPro" id="IPR002683">
    <property type="entry name" value="PsbP_C"/>
</dbReference>
<feature type="region of interest" description="Disordered" evidence="7">
    <location>
        <begin position="1"/>
        <end position="20"/>
    </location>
</feature>
<name>A0A2W2CED9_9ACTN</name>
<dbReference type="SMART" id="SM00220">
    <property type="entry name" value="S_TKc"/>
    <property type="match status" value="1"/>
</dbReference>
<evidence type="ECO:0000256" key="5">
    <source>
        <dbReference type="ARBA" id="ARBA00022777"/>
    </source>
</evidence>
<feature type="region of interest" description="Disordered" evidence="7">
    <location>
        <begin position="561"/>
        <end position="580"/>
    </location>
</feature>
<dbReference type="PANTHER" id="PTHR43289">
    <property type="entry name" value="MITOGEN-ACTIVATED PROTEIN KINASE KINASE KINASE 20-RELATED"/>
    <property type="match status" value="1"/>
</dbReference>
<accession>A0A2W2CED9</accession>
<dbReference type="PROSITE" id="PS50011">
    <property type="entry name" value="PROTEIN_KINASE_DOM"/>
    <property type="match status" value="1"/>
</dbReference>
<feature type="region of interest" description="Disordered" evidence="7">
    <location>
        <begin position="354"/>
        <end position="395"/>
    </location>
</feature>
<feature type="compositionally biased region" description="Pro residues" evidence="7">
    <location>
        <begin position="314"/>
        <end position="326"/>
    </location>
</feature>
<dbReference type="EC" id="2.7.11.1" evidence="1"/>
<organism evidence="9 10">
    <name type="scientific">Micromonospora endophytica</name>
    <dbReference type="NCBI Taxonomy" id="515350"/>
    <lineage>
        <taxon>Bacteria</taxon>
        <taxon>Bacillati</taxon>
        <taxon>Actinomycetota</taxon>
        <taxon>Actinomycetes</taxon>
        <taxon>Micromonosporales</taxon>
        <taxon>Micromonosporaceae</taxon>
        <taxon>Micromonospora</taxon>
    </lineage>
</organism>
<dbReference type="InterPro" id="IPR000719">
    <property type="entry name" value="Prot_kinase_dom"/>
</dbReference>
<reference evidence="9 10" key="1">
    <citation type="submission" date="2018-01" db="EMBL/GenBank/DDBJ databases">
        <title>Draft genome sequence of Jishengella endophytica.</title>
        <authorList>
            <person name="Sahin N."/>
            <person name="Ay H."/>
            <person name="Saygin H."/>
        </authorList>
    </citation>
    <scope>NUCLEOTIDE SEQUENCE [LARGE SCALE GENOMIC DNA]</scope>
    <source>
        <strain evidence="9 10">DSM 45430</strain>
    </source>
</reference>
<dbReference type="GO" id="GO:0015979">
    <property type="term" value="P:photosynthesis"/>
    <property type="evidence" value="ECO:0007669"/>
    <property type="project" value="InterPro"/>
</dbReference>
<keyword evidence="3" id="KW-0808">Transferase</keyword>
<dbReference type="Pfam" id="PF00069">
    <property type="entry name" value="Pkinase"/>
    <property type="match status" value="1"/>
</dbReference>
<feature type="compositionally biased region" description="Polar residues" evidence="7">
    <location>
        <begin position="359"/>
        <end position="372"/>
    </location>
</feature>